<comment type="similarity">
    <text evidence="1 4">Belongs to the serpin family.</text>
</comment>
<dbReference type="Gene3D" id="2.10.25.10">
    <property type="entry name" value="Laminin"/>
    <property type="match status" value="7"/>
</dbReference>
<feature type="chain" id="PRO_5045312656" evidence="5">
    <location>
        <begin position="21"/>
        <end position="924"/>
    </location>
</feature>
<accession>A0ABM3MHQ1</accession>
<evidence type="ECO:0000259" key="6">
    <source>
        <dbReference type="SMART" id="SM00093"/>
    </source>
</evidence>
<dbReference type="SMART" id="SM00093">
    <property type="entry name" value="SERPIN"/>
    <property type="match status" value="1"/>
</dbReference>
<proteinExistence type="inferred from homology"/>
<dbReference type="Proteomes" id="UP001652740">
    <property type="component" value="Unplaced"/>
</dbReference>
<keyword evidence="7" id="KW-1185">Reference proteome</keyword>
<gene>
    <name evidence="8" type="primary">LOC113511957</name>
</gene>
<protein>
    <submittedName>
        <fullName evidence="8">Zonadhesin-like isoform X2</fullName>
    </submittedName>
</protein>
<evidence type="ECO:0000313" key="8">
    <source>
        <dbReference type="RefSeq" id="XP_052750912.1"/>
    </source>
</evidence>
<dbReference type="PANTHER" id="PTHR11461">
    <property type="entry name" value="SERINE PROTEASE INHIBITOR, SERPIN"/>
    <property type="match status" value="1"/>
</dbReference>
<dbReference type="InterPro" id="IPR036084">
    <property type="entry name" value="Ser_inhib-like_sf"/>
</dbReference>
<evidence type="ECO:0000256" key="2">
    <source>
        <dbReference type="ARBA" id="ARBA00022690"/>
    </source>
</evidence>
<organism evidence="7 8">
    <name type="scientific">Galleria mellonella</name>
    <name type="common">Greater wax moth</name>
    <dbReference type="NCBI Taxonomy" id="7137"/>
    <lineage>
        <taxon>Eukaryota</taxon>
        <taxon>Metazoa</taxon>
        <taxon>Ecdysozoa</taxon>
        <taxon>Arthropoda</taxon>
        <taxon>Hexapoda</taxon>
        <taxon>Insecta</taxon>
        <taxon>Pterygota</taxon>
        <taxon>Neoptera</taxon>
        <taxon>Endopterygota</taxon>
        <taxon>Lepidoptera</taxon>
        <taxon>Glossata</taxon>
        <taxon>Ditrysia</taxon>
        <taxon>Pyraloidea</taxon>
        <taxon>Pyralidae</taxon>
        <taxon>Galleriinae</taxon>
        <taxon>Galleria</taxon>
    </lineage>
</organism>
<reference evidence="8" key="1">
    <citation type="submission" date="2025-08" db="UniProtKB">
        <authorList>
            <consortium name="RefSeq"/>
        </authorList>
    </citation>
    <scope>IDENTIFICATION</scope>
    <source>
        <tissue evidence="8">Whole larvae</tissue>
    </source>
</reference>
<dbReference type="SUPFAM" id="SSF56574">
    <property type="entry name" value="Serpins"/>
    <property type="match status" value="1"/>
</dbReference>
<dbReference type="Gene3D" id="3.30.497.10">
    <property type="entry name" value="Antithrombin, subunit I, domain 2"/>
    <property type="match status" value="1"/>
</dbReference>
<dbReference type="CDD" id="cd19579">
    <property type="entry name" value="serpin1K-like"/>
    <property type="match status" value="1"/>
</dbReference>
<dbReference type="Pfam" id="PF00079">
    <property type="entry name" value="Serpin"/>
    <property type="match status" value="1"/>
</dbReference>
<dbReference type="InterPro" id="IPR042185">
    <property type="entry name" value="Serpin_sf_2"/>
</dbReference>
<dbReference type="Gene3D" id="2.30.39.10">
    <property type="entry name" value="Alpha-1-antitrypsin, domain 1"/>
    <property type="match status" value="1"/>
</dbReference>
<dbReference type="SUPFAM" id="SSF57567">
    <property type="entry name" value="Serine protease inhibitors"/>
    <property type="match status" value="5"/>
</dbReference>
<keyword evidence="2" id="KW-0646">Protease inhibitor</keyword>
<evidence type="ECO:0000256" key="5">
    <source>
        <dbReference type="SAM" id="SignalP"/>
    </source>
</evidence>
<name>A0ABM3MHQ1_GALME</name>
<keyword evidence="5" id="KW-0732">Signal</keyword>
<keyword evidence="3" id="KW-0722">Serine protease inhibitor</keyword>
<dbReference type="InterPro" id="IPR042178">
    <property type="entry name" value="Serpin_sf_1"/>
</dbReference>
<dbReference type="PANTHER" id="PTHR11461:SF211">
    <property type="entry name" value="GH10112P-RELATED"/>
    <property type="match status" value="1"/>
</dbReference>
<evidence type="ECO:0000256" key="4">
    <source>
        <dbReference type="RuleBase" id="RU000411"/>
    </source>
</evidence>
<dbReference type="RefSeq" id="XP_052750912.1">
    <property type="nucleotide sequence ID" value="XM_052894952.1"/>
</dbReference>
<evidence type="ECO:0000256" key="3">
    <source>
        <dbReference type="ARBA" id="ARBA00022900"/>
    </source>
</evidence>
<dbReference type="InterPro" id="IPR002919">
    <property type="entry name" value="TIL_dom"/>
</dbReference>
<dbReference type="InterPro" id="IPR036186">
    <property type="entry name" value="Serpin_sf"/>
</dbReference>
<dbReference type="Pfam" id="PF01826">
    <property type="entry name" value="TIL"/>
    <property type="match status" value="4"/>
</dbReference>
<evidence type="ECO:0000256" key="1">
    <source>
        <dbReference type="ARBA" id="ARBA00009500"/>
    </source>
</evidence>
<sequence>MLKTIFLVVITVNLYHLVYTEDACGENEILVDCPDTLCEPKTCSELGFPIACPGVTVDGSCPGQPGCLCKSGYLRNDDGVCIPSKDCPSCGGDSNAKPGCGINCGRLCSNYDKGPVGCPKICKFNACDCKNDFVYDETLKKCVLPEDCAKCTGPNEVYDEHPTICPPQTCDSVGKSYSCLASVEPLEGACVCRKGYLRNNDGVCIAEEDCSCGGDPNAVPGCGVNCGRLCSNYNKGPVACPEICKLNGCDCRKGYVYDDNLQKCVLPKQCSPVCGVHEVFSNCTNGGCSPRNCSQWGKPIPCIKLDPSACKKGCVCENGYLRADNGTCIPDDQCPRCLGQNEVYNTCPLVCPPQTCEAIGKTYYCPFVPANRTAIEGFCKPACRCQSGYYRNLIDQCISKEDCLKCTGPHEYFTCGGACDNVCATIKTQNQTHCPIINKTCNKKCYCEKGYARNANNVCIPIDHCEGPVCGINEVYSNCSNGLCKFEYCYQYGDPVMYCPKFNTSNCIGGCVCKNKYLRNSDGVCIPQAQCPATLPTTVAPREDDEDIQNRLIQGNIIFTVNFLYEVIKNNPLTSVVMSPFSVLIPLAELALYTQSGNSYNQLLKTLNLHSKDEIRRIFPRLINSLKSQQEAILDLAAKIYVNKNYQLTDNFEKDSCDIFGAEAENIDFSNTQQAADTINDWAEKETRELIKNLVSPNMFSASTRLVLTNFIYFLGNWENQFNLNDTKNDDFHISNNKTVQVPMMVRKGVFKYAESEALNCKILEITYKGANFSYVAFLPNDKEGYNAVAEKLRDPDVFNTALDSLQYNTCYIYIPRHEITTSIDLVDVLQTINVTDIFDTSKANLSGILTNNDEVGVSAAIQKANIKLDETGTEAAAANAIGMGITSVSQPQTVYTFKVDHPTIFFLLFERNPLFCGVYAGNE</sequence>
<dbReference type="InterPro" id="IPR023796">
    <property type="entry name" value="Serpin_dom"/>
</dbReference>
<feature type="domain" description="Serpin" evidence="6">
    <location>
        <begin position="561"/>
        <end position="923"/>
    </location>
</feature>
<evidence type="ECO:0000313" key="7">
    <source>
        <dbReference type="Proteomes" id="UP001652740"/>
    </source>
</evidence>
<dbReference type="CDD" id="cd19941">
    <property type="entry name" value="TIL"/>
    <property type="match status" value="7"/>
</dbReference>
<feature type="signal peptide" evidence="5">
    <location>
        <begin position="1"/>
        <end position="20"/>
    </location>
</feature>
<dbReference type="GeneID" id="113511957"/>
<dbReference type="InterPro" id="IPR000215">
    <property type="entry name" value="Serpin_fam"/>
</dbReference>